<keyword evidence="6" id="KW-0812">Transmembrane</keyword>
<dbReference type="Proteomes" id="UP000000768">
    <property type="component" value="Chromosome 3"/>
</dbReference>
<dbReference type="STRING" id="4558.A0A1B6Q7K1"/>
<name>A0A1B6Q7K1_SORBI</name>
<dbReference type="InterPro" id="IPR002401">
    <property type="entry name" value="Cyt_P450_E_grp-I"/>
</dbReference>
<dbReference type="Gramene" id="KXG33899">
    <property type="protein sequence ID" value="KXG33899"/>
    <property type="gene ID" value="SORBI_3003G388400"/>
</dbReference>
<dbReference type="OMA" id="WRLYPVT"/>
<dbReference type="GO" id="GO:0020037">
    <property type="term" value="F:heme binding"/>
    <property type="evidence" value="ECO:0007669"/>
    <property type="project" value="InterPro"/>
</dbReference>
<evidence type="ECO:0008006" key="9">
    <source>
        <dbReference type="Google" id="ProtNLM"/>
    </source>
</evidence>
<reference evidence="8" key="2">
    <citation type="journal article" date="2018" name="Plant J.">
        <title>The Sorghum bicolor reference genome: improved assembly, gene annotations, a transcriptome atlas, and signatures of genome organization.</title>
        <authorList>
            <person name="McCormick R.F."/>
            <person name="Truong S.K."/>
            <person name="Sreedasyam A."/>
            <person name="Jenkins J."/>
            <person name="Shu S."/>
            <person name="Sims D."/>
            <person name="Kennedy M."/>
            <person name="Amirebrahimi M."/>
            <person name="Weers B.D."/>
            <person name="McKinley B."/>
            <person name="Mattison A."/>
            <person name="Morishige D.T."/>
            <person name="Grimwood J."/>
            <person name="Schmutz J."/>
            <person name="Mullet J.E."/>
        </authorList>
    </citation>
    <scope>NUCLEOTIDE SEQUENCE [LARGE SCALE GENOMIC DNA]</scope>
    <source>
        <strain evidence="8">cv. BTx623</strain>
    </source>
</reference>
<dbReference type="PRINTS" id="PR00385">
    <property type="entry name" value="P450"/>
</dbReference>
<evidence type="ECO:0000256" key="5">
    <source>
        <dbReference type="PIRSR" id="PIRSR602401-1"/>
    </source>
</evidence>
<comment type="cofactor">
    <cofactor evidence="5">
        <name>heme</name>
        <dbReference type="ChEBI" id="CHEBI:30413"/>
    </cofactor>
</comment>
<dbReference type="PANTHER" id="PTHR24296">
    <property type="entry name" value="CYTOCHROME P450"/>
    <property type="match status" value="1"/>
</dbReference>
<dbReference type="InParanoid" id="A0A1B6Q7K1"/>
<feature type="transmembrane region" description="Helical" evidence="6">
    <location>
        <begin position="70"/>
        <end position="88"/>
    </location>
</feature>
<dbReference type="GO" id="GO:0004497">
    <property type="term" value="F:monooxygenase activity"/>
    <property type="evidence" value="ECO:0007669"/>
    <property type="project" value="InterPro"/>
</dbReference>
<dbReference type="CDD" id="cd11064">
    <property type="entry name" value="CYP86A"/>
    <property type="match status" value="1"/>
</dbReference>
<organism evidence="7 8">
    <name type="scientific">Sorghum bicolor</name>
    <name type="common">Sorghum</name>
    <name type="synonym">Sorghum vulgare</name>
    <dbReference type="NCBI Taxonomy" id="4558"/>
    <lineage>
        <taxon>Eukaryota</taxon>
        <taxon>Viridiplantae</taxon>
        <taxon>Streptophyta</taxon>
        <taxon>Embryophyta</taxon>
        <taxon>Tracheophyta</taxon>
        <taxon>Spermatophyta</taxon>
        <taxon>Magnoliopsida</taxon>
        <taxon>Liliopsida</taxon>
        <taxon>Poales</taxon>
        <taxon>Poaceae</taxon>
        <taxon>PACMAD clade</taxon>
        <taxon>Panicoideae</taxon>
        <taxon>Andropogonodae</taxon>
        <taxon>Andropogoneae</taxon>
        <taxon>Sorghinae</taxon>
        <taxon>Sorghum</taxon>
    </lineage>
</organism>
<keyword evidence="3" id="KW-0560">Oxidoreductase</keyword>
<dbReference type="Gene3D" id="1.10.630.10">
    <property type="entry name" value="Cytochrome P450"/>
    <property type="match status" value="1"/>
</dbReference>
<dbReference type="Pfam" id="PF00067">
    <property type="entry name" value="p450"/>
    <property type="match status" value="1"/>
</dbReference>
<dbReference type="SUPFAM" id="SSF48264">
    <property type="entry name" value="Cytochrome P450"/>
    <property type="match status" value="1"/>
</dbReference>
<dbReference type="InterPro" id="IPR001128">
    <property type="entry name" value="Cyt_P450"/>
</dbReference>
<keyword evidence="5" id="KW-0349">Heme</keyword>
<comment type="similarity">
    <text evidence="1">Belongs to the cytochrome P450 family.</text>
</comment>
<evidence type="ECO:0000256" key="1">
    <source>
        <dbReference type="ARBA" id="ARBA00010617"/>
    </source>
</evidence>
<evidence type="ECO:0000256" key="2">
    <source>
        <dbReference type="ARBA" id="ARBA00022723"/>
    </source>
</evidence>
<accession>A0A1B6Q7K1</accession>
<keyword evidence="8" id="KW-1185">Reference proteome</keyword>
<feature type="binding site" description="axial binding residue" evidence="5">
    <location>
        <position position="541"/>
    </location>
    <ligand>
        <name>heme</name>
        <dbReference type="ChEBI" id="CHEBI:30413"/>
    </ligand>
    <ligandPart>
        <name>Fe</name>
        <dbReference type="ChEBI" id="CHEBI:18248"/>
    </ligandPart>
</feature>
<evidence type="ECO:0000256" key="6">
    <source>
        <dbReference type="SAM" id="Phobius"/>
    </source>
</evidence>
<dbReference type="PRINTS" id="PR00463">
    <property type="entry name" value="EP450I"/>
</dbReference>
<keyword evidence="2 5" id="KW-0479">Metal-binding</keyword>
<dbReference type="GO" id="GO:0005506">
    <property type="term" value="F:iron ion binding"/>
    <property type="evidence" value="ECO:0007669"/>
    <property type="project" value="InterPro"/>
</dbReference>
<gene>
    <name evidence="7" type="ORF">SORBI_3003G388400</name>
</gene>
<evidence type="ECO:0000256" key="3">
    <source>
        <dbReference type="ARBA" id="ARBA00023002"/>
    </source>
</evidence>
<dbReference type="EMBL" id="CM000762">
    <property type="protein sequence ID" value="KXG33899.1"/>
    <property type="molecule type" value="Genomic_DNA"/>
</dbReference>
<keyword evidence="6" id="KW-1133">Transmembrane helix</keyword>
<keyword evidence="6" id="KW-0472">Membrane</keyword>
<evidence type="ECO:0000256" key="4">
    <source>
        <dbReference type="ARBA" id="ARBA00023004"/>
    </source>
</evidence>
<keyword evidence="4 5" id="KW-0408">Iron</keyword>
<reference evidence="7 8" key="1">
    <citation type="journal article" date="2009" name="Nature">
        <title>The Sorghum bicolor genome and the diversification of grasses.</title>
        <authorList>
            <person name="Paterson A.H."/>
            <person name="Bowers J.E."/>
            <person name="Bruggmann R."/>
            <person name="Dubchak I."/>
            <person name="Grimwood J."/>
            <person name="Gundlach H."/>
            <person name="Haberer G."/>
            <person name="Hellsten U."/>
            <person name="Mitros T."/>
            <person name="Poliakov A."/>
            <person name="Schmutz J."/>
            <person name="Spannagl M."/>
            <person name="Tang H."/>
            <person name="Wang X."/>
            <person name="Wicker T."/>
            <person name="Bharti A.K."/>
            <person name="Chapman J."/>
            <person name="Feltus F.A."/>
            <person name="Gowik U."/>
            <person name="Grigoriev I.V."/>
            <person name="Lyons E."/>
            <person name="Maher C.A."/>
            <person name="Martis M."/>
            <person name="Narechania A."/>
            <person name="Otillar R.P."/>
            <person name="Penning B.W."/>
            <person name="Salamov A.A."/>
            <person name="Wang Y."/>
            <person name="Zhang L."/>
            <person name="Carpita N.C."/>
            <person name="Freeling M."/>
            <person name="Gingle A.R."/>
            <person name="Hash C.T."/>
            <person name="Keller B."/>
            <person name="Klein P."/>
            <person name="Kresovich S."/>
            <person name="McCann M.C."/>
            <person name="Ming R."/>
            <person name="Peterson D.G."/>
            <person name="Mehboob-ur-Rahman"/>
            <person name="Ware D."/>
            <person name="Westhoff P."/>
            <person name="Mayer K.F."/>
            <person name="Messing J."/>
            <person name="Rokhsar D.S."/>
        </authorList>
    </citation>
    <scope>NUCLEOTIDE SEQUENCE [LARGE SCALE GENOMIC DNA]</scope>
    <source>
        <strain evidence="8">cv. BTx623</strain>
    </source>
</reference>
<dbReference type="AlphaFoldDB" id="A0A1B6Q7K1"/>
<dbReference type="InterPro" id="IPR036396">
    <property type="entry name" value="Cyt_P450_sf"/>
</dbReference>
<sequence>MFFDARSSPFTLPDRPPNCNCQRDTTPATVLNVTLPALPTYHQNQKAKARPPLANLPKQSSMDYTTPPTWAAFAGLALLAIISYVGAVRRRRSGRRYPPAVGTVFHKLYHFRRLHDYLTDLSRGRKTFRLLAPGRRLIYTCDPAVVEHILRANFANYGKGAFNRDNTGDLLGDGIFAVDGDRWRQQRKIASHEFASSAMRDFSGAVFRTNAAKLAAVVAVNAASKQPMEFQGLLQKAAMDTIFAVTFGSDLDTLGAASSGGGGGGGDEGSRFASAVDDASEFTLLRYVNPFWKAMRLLNVGPEAALRERVKAVDAFVYERIRARSEELRAAAAAARQGGLPVARRDMLSRFIEAATTTGGDGAATAGAGTAAAAAAVDHKYLRDIVLSIVIAGKDTSVEALAWFFYMACKHPRVQERVFREAREATGEKASSMDEFARCLTDEALGKMHYLHAALTETLRLYPALPLNNKECFSDDVLPGGFSVGKGDVVFYVPYAMGRMEYLWGSDAEVFRPERWLHDNGEFQQESPFKFTAFQAGPRICLGKEFAYRQMKVLAAVLLRFFVFSLRDEEASVNYRATITLLIEHGLHLMATPR</sequence>
<proteinExistence type="inferred from homology"/>
<dbReference type="GO" id="GO:0016705">
    <property type="term" value="F:oxidoreductase activity, acting on paired donors, with incorporation or reduction of molecular oxygen"/>
    <property type="evidence" value="ECO:0007669"/>
    <property type="project" value="InterPro"/>
</dbReference>
<evidence type="ECO:0000313" key="7">
    <source>
        <dbReference type="EMBL" id="KXG33899.1"/>
    </source>
</evidence>
<evidence type="ECO:0000313" key="8">
    <source>
        <dbReference type="Proteomes" id="UP000000768"/>
    </source>
</evidence>
<protein>
    <recommendedName>
        <fullName evidence="9">Cytochrome P450</fullName>
    </recommendedName>
</protein>
<dbReference type="eggNOG" id="KOG0157">
    <property type="taxonomic scope" value="Eukaryota"/>
</dbReference>